<accession>A0A843WFT8</accession>
<dbReference type="Proteomes" id="UP000652761">
    <property type="component" value="Unassembled WGS sequence"/>
</dbReference>
<name>A0A843WFT8_COLES</name>
<evidence type="ECO:0000256" key="2">
    <source>
        <dbReference type="RuleBase" id="RU367034"/>
    </source>
</evidence>
<keyword evidence="6" id="KW-1185">Reference proteome</keyword>
<comment type="subcellular location">
    <subcellularLocation>
        <location evidence="2">Cytoplasm</location>
        <location evidence="2">Cytoskeleton</location>
    </subcellularLocation>
</comment>
<protein>
    <recommendedName>
        <fullName evidence="2">Protein SCAR</fullName>
    </recommendedName>
    <alternativeName>
        <fullName evidence="2">Protein WAVE</fullName>
    </alternativeName>
</protein>
<dbReference type="OrthoDB" id="787205at2759"/>
<dbReference type="GO" id="GO:0030036">
    <property type="term" value="P:actin cytoskeleton organization"/>
    <property type="evidence" value="ECO:0007669"/>
    <property type="project" value="UniProtKB-UniRule"/>
</dbReference>
<feature type="region of interest" description="Disordered" evidence="3">
    <location>
        <begin position="682"/>
        <end position="754"/>
    </location>
</feature>
<feature type="region of interest" description="Disordered" evidence="3">
    <location>
        <begin position="299"/>
        <end position="318"/>
    </location>
</feature>
<evidence type="ECO:0000313" key="5">
    <source>
        <dbReference type="EMBL" id="MQM01790.1"/>
    </source>
</evidence>
<evidence type="ECO:0000256" key="1">
    <source>
        <dbReference type="ARBA" id="ARBA00006993"/>
    </source>
</evidence>
<comment type="caution">
    <text evidence="5">The sequence shown here is derived from an EMBL/GenBank/DDBJ whole genome shotgun (WGS) entry which is preliminary data.</text>
</comment>
<sequence length="1638" mass="178695">MVKPLNLTSHHMEILPPENLSIKRVKLKTRQLNANTSIRRSYIEHIVGQSREHIDLSEMKAIDSTESAPAVREVIMDTSIDRPFFRVRNHTKHHTINLTQKEETVSDLRDSQNKKQKGAAAVKGLPPNFNNTDHDLFDVVHKREADDDSENRTGSLDSYRSDDAASELDNYLDALTTMDSEIETDNEIKARPIPSFFSKEYNKMDSSVKEETAALDSEIESDNESKAKPTPNFFSKEANKMNSNVNEERATLNSEIETDHETRSKPTPTSFSKEYRMDSNANEERELLDEHLGLHMVRESSAQSSLSNERMSSPPNEHSSILADSTLFRGTQRAFSGVFTDPETSADEIHDTNFENKAYCEPLGKESSTNLVSEQMIPAPLSESRVASSSSCITDTTSQIYMGLHASPEGIQSGASNENASPVNTTGIEKSSMCFDGEHSPPVNSDVLVPVADTNVIFCCPDEEHGEVDKLMEDDFPNSSDGSKIPSVAENNKVNLGLISKDTEILSGALLQLGDADGPDLNLQMQDDLPLEKQMTLLCTEEPSTEGIVSMSSVSDSPQIIKAPNLEITSPICIDDSSPPLSMFNEEKLHGSLFQGCVDSGGSTLLGKSPPIPPLDGSSSISEPDDLSGPVNNSLLSDEKFECARTLTDPEDVADFAVNEVTSPEDADNFAENEVIASGIPSPGPSFDMKVPQESCTSDQAEFRREDELPNNLKVLPGVSGNNTRDSFLVNETKESPSATGEAPAESSSPYSMSEYTKVNEVSYGTMHKEDFSSNRIVVEEDHVSSDLVSEQQELDVTEASSPKNLIDLDVWQVPDGATSQGEHVVNAGPQDSAAAGYVLDSSSVPDCGELNHVHCVEQFELAQEDLSLTDGSRAAISFVEMGGEKLVSPEPKNKSASVDSVVEHYLGNIEASNSEDMTGADGQLTSKLASPGKEEAKAVNDLGDPNSAESIHDSCDNREMKLIISVPCQEDQKMVVSLRNSRTEERLLESSDASDIETVKHAEVTMHPFEVNEDDERPSENQISQPLASYEPCQGANGDVLLSNDVITEISSPVKEVFNSRSSDESSEISSLQYFGKLNLSDTQFEIEHSHGKDGKDTETWPLVPETARDSIEAVSSYESDIPSAHASSLNQQEAEAGSFFPSSYGIPASSSISSVSLASLQSFPGLNSFGTAVVQQESSELPPDKDPPLPPLPPLQWRMGKLRSSSIMSNGEMVGPQNGLNSLTGEIAGPRSGLNSLTTLPLYHLGGSVVMGGAEMQQANPFLQVEIHPSDHDQFGNQTLVKERRNSFQSSALVPAMEDKKCEEDMITLDVEMTNLPANSTVVSHVEEDQQKNESCQEALVGEVPQLLNPLTSLLELEDEKSQHFHAVHEGESVEPPKSSASQPTSVSRESLQEKVALETPMVHSSNPFLSSTSTEGEPYRYDYGAAENRMVPHLNTPDPLSMAEIAPRDFLISQGDNMQTFESLTLPAAENEKPNGRPHTLLNRPRDPLIEAVAAHDKSTLRRVSEMVLPLAKPESERNTLLEQIRNKSFSLKPATVSKPHIKGPSTNLKVAAILERANAIRQHCVKPFCNRHLLEATKMMMGIVGVIHEPCNPKASSIGFLASMQPCSGLHISEQIKAEAASEKSLMSRRRHHR</sequence>
<feature type="compositionally biased region" description="Polar residues" evidence="3">
    <location>
        <begin position="300"/>
        <end position="318"/>
    </location>
</feature>
<feature type="region of interest" description="Disordered" evidence="3">
    <location>
        <begin position="101"/>
        <end position="128"/>
    </location>
</feature>
<evidence type="ECO:0000259" key="4">
    <source>
        <dbReference type="PROSITE" id="PS51082"/>
    </source>
</evidence>
<keyword evidence="2" id="KW-0963">Cytoplasm</keyword>
<feature type="region of interest" description="Disordered" evidence="3">
    <location>
        <begin position="605"/>
        <end position="634"/>
    </location>
</feature>
<dbReference type="InterPro" id="IPR003124">
    <property type="entry name" value="WH2_dom"/>
</dbReference>
<reference evidence="5" key="1">
    <citation type="submission" date="2017-07" db="EMBL/GenBank/DDBJ databases">
        <title>Taro Niue Genome Assembly and Annotation.</title>
        <authorList>
            <person name="Atibalentja N."/>
            <person name="Keating K."/>
            <person name="Fields C.J."/>
        </authorList>
    </citation>
    <scope>NUCLEOTIDE SEQUENCE</scope>
    <source>
        <strain evidence="5">Niue_2</strain>
        <tissue evidence="5">Leaf</tissue>
    </source>
</reference>
<dbReference type="GO" id="GO:0034237">
    <property type="term" value="F:protein kinase A regulatory subunit binding"/>
    <property type="evidence" value="ECO:0007669"/>
    <property type="project" value="TreeGrafter"/>
</dbReference>
<dbReference type="GO" id="GO:0003779">
    <property type="term" value="F:actin binding"/>
    <property type="evidence" value="ECO:0007669"/>
    <property type="project" value="UniProtKB-UniRule"/>
</dbReference>
<feature type="compositionally biased region" description="Polar residues" evidence="3">
    <location>
        <begin position="240"/>
        <end position="255"/>
    </location>
</feature>
<dbReference type="PROSITE" id="PS51082">
    <property type="entry name" value="WH2"/>
    <property type="match status" value="1"/>
</dbReference>
<organism evidence="5 6">
    <name type="scientific">Colocasia esculenta</name>
    <name type="common">Wild taro</name>
    <name type="synonym">Arum esculentum</name>
    <dbReference type="NCBI Taxonomy" id="4460"/>
    <lineage>
        <taxon>Eukaryota</taxon>
        <taxon>Viridiplantae</taxon>
        <taxon>Streptophyta</taxon>
        <taxon>Embryophyta</taxon>
        <taxon>Tracheophyta</taxon>
        <taxon>Spermatophyta</taxon>
        <taxon>Magnoliopsida</taxon>
        <taxon>Liliopsida</taxon>
        <taxon>Araceae</taxon>
        <taxon>Aroideae</taxon>
        <taxon>Colocasieae</taxon>
        <taxon>Colocasia</taxon>
    </lineage>
</organism>
<feature type="region of interest" description="Disordered" evidence="3">
    <location>
        <begin position="209"/>
        <end position="278"/>
    </location>
</feature>
<comment type="similarity">
    <text evidence="1 2">Belongs to the SCAR/WAVE family.</text>
</comment>
<keyword evidence="2" id="KW-0009">Actin-binding</keyword>
<feature type="compositionally biased region" description="Basic and acidic residues" evidence="3">
    <location>
        <begin position="101"/>
        <end position="113"/>
    </location>
</feature>
<dbReference type="EMBL" id="NMUH01002733">
    <property type="protein sequence ID" value="MQM01790.1"/>
    <property type="molecule type" value="Genomic_DNA"/>
</dbReference>
<proteinExistence type="inferred from homology"/>
<feature type="region of interest" description="Disordered" evidence="3">
    <location>
        <begin position="914"/>
        <end position="955"/>
    </location>
</feature>
<keyword evidence="2" id="KW-0206">Cytoskeleton</keyword>
<dbReference type="GO" id="GO:0071933">
    <property type="term" value="F:Arp2/3 complex binding"/>
    <property type="evidence" value="ECO:0007669"/>
    <property type="project" value="TreeGrafter"/>
</dbReference>
<feature type="domain" description="WH2" evidence="4">
    <location>
        <begin position="1520"/>
        <end position="1538"/>
    </location>
</feature>
<dbReference type="PANTHER" id="PTHR12902:SF1">
    <property type="entry name" value="WISKOTT-ALDRICH SYNDROME PROTEIN FAMILY MEMBER"/>
    <property type="match status" value="1"/>
</dbReference>
<feature type="region of interest" description="Disordered" evidence="3">
    <location>
        <begin position="1367"/>
        <end position="1394"/>
    </location>
</feature>
<feature type="compositionally biased region" description="Polar residues" evidence="3">
    <location>
        <begin position="1381"/>
        <end position="1392"/>
    </location>
</feature>
<comment type="function">
    <text evidence="2">Involved in regulation of actin and microtubule organization. Part of a WAVE complex that activates the Arp2/3 complex.</text>
</comment>
<dbReference type="GO" id="GO:2000601">
    <property type="term" value="P:positive regulation of Arp2/3 complex-mediated actin nucleation"/>
    <property type="evidence" value="ECO:0007669"/>
    <property type="project" value="TreeGrafter"/>
</dbReference>
<dbReference type="InterPro" id="IPR028288">
    <property type="entry name" value="SCAR/WAVE_fam"/>
</dbReference>
<dbReference type="GO" id="GO:0005856">
    <property type="term" value="C:cytoskeleton"/>
    <property type="evidence" value="ECO:0007669"/>
    <property type="project" value="UniProtKB-SubCell"/>
</dbReference>
<evidence type="ECO:0000256" key="3">
    <source>
        <dbReference type="SAM" id="MobiDB-lite"/>
    </source>
</evidence>
<evidence type="ECO:0000313" key="6">
    <source>
        <dbReference type="Proteomes" id="UP000652761"/>
    </source>
</evidence>
<dbReference type="PANTHER" id="PTHR12902">
    <property type="entry name" value="WASP-1"/>
    <property type="match status" value="1"/>
</dbReference>
<gene>
    <name evidence="5" type="ORF">Taro_034548</name>
</gene>